<evidence type="ECO:0000313" key="4">
    <source>
        <dbReference type="Proteomes" id="UP000295499"/>
    </source>
</evidence>
<evidence type="ECO:0000313" key="3">
    <source>
        <dbReference type="EMBL" id="TDO23271.1"/>
    </source>
</evidence>
<keyword evidence="1" id="KW-0732">Signal</keyword>
<dbReference type="Proteomes" id="UP000295499">
    <property type="component" value="Unassembled WGS sequence"/>
</dbReference>
<evidence type="ECO:0000256" key="1">
    <source>
        <dbReference type="SAM" id="SignalP"/>
    </source>
</evidence>
<accession>A0A4R6IMG2</accession>
<proteinExistence type="predicted"/>
<comment type="caution">
    <text evidence="3">The sequence shown here is derived from an EMBL/GenBank/DDBJ whole genome shotgun (WGS) entry which is preliminary data.</text>
</comment>
<sequence>MKKISLIIAIAAIAFTSSVFAQATAFTTLSSYYQMKDALVAGNTTQAAEAAGTLVKSVNAEAKLSDAEKATLVKNAGLIAKTKDLKVQRESFAPLSNQVIDLVKKKAIAADVAYVQYCPMKKASWLSTETAIKNPYYGNAMLTCGSVQETLKK</sequence>
<keyword evidence="4" id="KW-1185">Reference proteome</keyword>
<protein>
    <submittedName>
        <fullName evidence="3">Uncharacterized protein DUF3347</fullName>
    </submittedName>
</protein>
<gene>
    <name evidence="3" type="ORF">CLV32_2260</name>
</gene>
<name>A0A4R6IMG2_9SPHI</name>
<dbReference type="EMBL" id="SNWM01000002">
    <property type="protein sequence ID" value="TDO23271.1"/>
    <property type="molecule type" value="Genomic_DNA"/>
</dbReference>
<feature type="domain" description="DUF3347" evidence="2">
    <location>
        <begin position="29"/>
        <end position="105"/>
    </location>
</feature>
<dbReference type="Pfam" id="PF11827">
    <property type="entry name" value="DUF3347"/>
    <property type="match status" value="1"/>
</dbReference>
<reference evidence="3 4" key="1">
    <citation type="submission" date="2019-03" db="EMBL/GenBank/DDBJ databases">
        <title>Genomic Encyclopedia of Archaeal and Bacterial Type Strains, Phase II (KMG-II): from individual species to whole genera.</title>
        <authorList>
            <person name="Goeker M."/>
        </authorList>
    </citation>
    <scope>NUCLEOTIDE SEQUENCE [LARGE SCALE GENOMIC DNA]</scope>
    <source>
        <strain evidence="3 4">DSM 19034</strain>
    </source>
</reference>
<organism evidence="3 4">
    <name type="scientific">Pedobacter duraquae</name>
    <dbReference type="NCBI Taxonomy" id="425511"/>
    <lineage>
        <taxon>Bacteria</taxon>
        <taxon>Pseudomonadati</taxon>
        <taxon>Bacteroidota</taxon>
        <taxon>Sphingobacteriia</taxon>
        <taxon>Sphingobacteriales</taxon>
        <taxon>Sphingobacteriaceae</taxon>
        <taxon>Pedobacter</taxon>
    </lineage>
</organism>
<feature type="signal peptide" evidence="1">
    <location>
        <begin position="1"/>
        <end position="21"/>
    </location>
</feature>
<feature type="chain" id="PRO_5020805169" evidence="1">
    <location>
        <begin position="22"/>
        <end position="153"/>
    </location>
</feature>
<dbReference type="OrthoDB" id="5513217at2"/>
<dbReference type="InterPro" id="IPR021782">
    <property type="entry name" value="DUF3347"/>
</dbReference>
<dbReference type="AlphaFoldDB" id="A0A4R6IMG2"/>
<dbReference type="RefSeq" id="WP_133555323.1">
    <property type="nucleotide sequence ID" value="NZ_SNWM01000002.1"/>
</dbReference>
<evidence type="ECO:0000259" key="2">
    <source>
        <dbReference type="Pfam" id="PF11827"/>
    </source>
</evidence>